<sequence>MRKLKNSELKRETVESFKSSEKIPLIIVLDNVRSANNVGSIFRTCDAFLVEKIYLCGITPVPPNRDIHKTALGATDSVEWEYKKDTVELIDELRRQNITAIAIEQVEDSLNLNQMKVIKDEKFAFIFGNEVRGVDQKVINVCDYCVEIPQYGTKHSLNVSISAGISIWNFFKDFSSHS</sequence>
<dbReference type="InterPro" id="IPR029026">
    <property type="entry name" value="tRNA_m1G_MTases_N"/>
</dbReference>
<dbReference type="AlphaFoldDB" id="A0A1J1E2W7"/>
<dbReference type="Proteomes" id="UP000243197">
    <property type="component" value="Chromosome"/>
</dbReference>
<keyword evidence="5" id="KW-1185">Reference proteome</keyword>
<evidence type="ECO:0000313" key="5">
    <source>
        <dbReference type="Proteomes" id="UP000243197"/>
    </source>
</evidence>
<proteinExistence type="predicted"/>
<dbReference type="RefSeq" id="WP_096685296.1">
    <property type="nucleotide sequence ID" value="NZ_AP014564.1"/>
</dbReference>
<protein>
    <submittedName>
        <fullName evidence="4">tRNA/rRNA methyltransferase</fullName>
    </submittedName>
</protein>
<reference evidence="4 5" key="1">
    <citation type="submission" date="2014-03" db="EMBL/GenBank/DDBJ databases">
        <title>complete genome sequence of Flavobacteriaceae bacterium JBKA-6.</title>
        <authorList>
            <person name="Takano T."/>
            <person name="Nakamura Y."/>
            <person name="Takuma S."/>
            <person name="Yasuike M."/>
            <person name="Matsuyama T."/>
            <person name="Sakai T."/>
            <person name="Fujiwara A."/>
            <person name="Kimoto K."/>
            <person name="Fukuda Y."/>
            <person name="Kondo H."/>
            <person name="Hirono I."/>
            <person name="Nakayasu C."/>
        </authorList>
    </citation>
    <scope>NUCLEOTIDE SEQUENCE [LARGE SCALE GENOMIC DNA]</scope>
    <source>
        <strain evidence="4 5">JBKA-6</strain>
    </source>
</reference>
<evidence type="ECO:0000256" key="2">
    <source>
        <dbReference type="ARBA" id="ARBA00022679"/>
    </source>
</evidence>
<organism evidence="4 5">
    <name type="scientific">Ichthyobacterium seriolicida</name>
    <dbReference type="NCBI Taxonomy" id="242600"/>
    <lineage>
        <taxon>Bacteria</taxon>
        <taxon>Pseudomonadati</taxon>
        <taxon>Bacteroidota</taxon>
        <taxon>Flavobacteriia</taxon>
        <taxon>Flavobacteriales</taxon>
        <taxon>Ichthyobacteriaceae</taxon>
        <taxon>Ichthyobacterium</taxon>
    </lineage>
</organism>
<evidence type="ECO:0000256" key="1">
    <source>
        <dbReference type="ARBA" id="ARBA00022603"/>
    </source>
</evidence>
<dbReference type="PANTHER" id="PTHR46429:SF1">
    <property type="entry name" value="23S RRNA (GUANOSINE-2'-O-)-METHYLTRANSFERASE RLMB"/>
    <property type="match status" value="1"/>
</dbReference>
<dbReference type="Pfam" id="PF00588">
    <property type="entry name" value="SpoU_methylase"/>
    <property type="match status" value="1"/>
</dbReference>
<dbReference type="GO" id="GO:0032259">
    <property type="term" value="P:methylation"/>
    <property type="evidence" value="ECO:0007669"/>
    <property type="project" value="UniProtKB-KW"/>
</dbReference>
<dbReference type="KEGG" id="ise:JBKA6_0359"/>
<dbReference type="OrthoDB" id="9795352at2"/>
<keyword evidence="2 4" id="KW-0808">Transferase</keyword>
<accession>A0A1J1E2W7</accession>
<dbReference type="CDD" id="cd18097">
    <property type="entry name" value="SpoU-like"/>
    <property type="match status" value="1"/>
</dbReference>
<evidence type="ECO:0000313" key="4">
    <source>
        <dbReference type="EMBL" id="BAV94372.1"/>
    </source>
</evidence>
<evidence type="ECO:0000259" key="3">
    <source>
        <dbReference type="Pfam" id="PF00588"/>
    </source>
</evidence>
<dbReference type="InterPro" id="IPR029028">
    <property type="entry name" value="Alpha/beta_knot_MTases"/>
</dbReference>
<feature type="domain" description="tRNA/rRNA methyltransferase SpoU type" evidence="3">
    <location>
        <begin position="25"/>
        <end position="167"/>
    </location>
</feature>
<dbReference type="SUPFAM" id="SSF75217">
    <property type="entry name" value="alpha/beta knot"/>
    <property type="match status" value="1"/>
</dbReference>
<dbReference type="PANTHER" id="PTHR46429">
    <property type="entry name" value="23S RRNA (GUANOSINE-2'-O-)-METHYLTRANSFERASE RLMB"/>
    <property type="match status" value="1"/>
</dbReference>
<dbReference type="EMBL" id="AP014564">
    <property type="protein sequence ID" value="BAV94372.1"/>
    <property type="molecule type" value="Genomic_DNA"/>
</dbReference>
<dbReference type="Gene3D" id="3.40.1280.10">
    <property type="match status" value="1"/>
</dbReference>
<dbReference type="GO" id="GO:0008173">
    <property type="term" value="F:RNA methyltransferase activity"/>
    <property type="evidence" value="ECO:0007669"/>
    <property type="project" value="InterPro"/>
</dbReference>
<gene>
    <name evidence="4" type="ORF">JBKA6_0359</name>
</gene>
<keyword evidence="1 4" id="KW-0489">Methyltransferase</keyword>
<name>A0A1J1E2W7_9FLAO</name>
<dbReference type="InterPro" id="IPR004441">
    <property type="entry name" value="rRNA_MeTrfase_TrmH"/>
</dbReference>
<dbReference type="GO" id="GO:0006396">
    <property type="term" value="P:RNA processing"/>
    <property type="evidence" value="ECO:0007669"/>
    <property type="project" value="InterPro"/>
</dbReference>
<dbReference type="InterPro" id="IPR001537">
    <property type="entry name" value="SpoU_MeTrfase"/>
</dbReference>
<dbReference type="GO" id="GO:0005829">
    <property type="term" value="C:cytosol"/>
    <property type="evidence" value="ECO:0007669"/>
    <property type="project" value="TreeGrafter"/>
</dbReference>
<dbReference type="GO" id="GO:0003723">
    <property type="term" value="F:RNA binding"/>
    <property type="evidence" value="ECO:0007669"/>
    <property type="project" value="InterPro"/>
</dbReference>